<dbReference type="Pfam" id="PF02357">
    <property type="entry name" value="NusG"/>
    <property type="match status" value="1"/>
</dbReference>
<evidence type="ECO:0000256" key="3">
    <source>
        <dbReference type="ARBA" id="ARBA00023163"/>
    </source>
</evidence>
<dbReference type="InterPro" id="IPR006645">
    <property type="entry name" value="NGN-like_dom"/>
</dbReference>
<dbReference type="GO" id="GO:0031564">
    <property type="term" value="P:transcription antitermination"/>
    <property type="evidence" value="ECO:0007669"/>
    <property type="project" value="UniProtKB-KW"/>
</dbReference>
<accession>A0A0P8Z8G2</accession>
<organism evidence="5 6">
    <name type="scientific">Pseudomonas fluorescens</name>
    <dbReference type="NCBI Taxonomy" id="294"/>
    <lineage>
        <taxon>Bacteria</taxon>
        <taxon>Pseudomonadati</taxon>
        <taxon>Pseudomonadota</taxon>
        <taxon>Gammaproteobacteria</taxon>
        <taxon>Pseudomonadales</taxon>
        <taxon>Pseudomonadaceae</taxon>
        <taxon>Pseudomonas</taxon>
    </lineage>
</organism>
<evidence type="ECO:0000256" key="2">
    <source>
        <dbReference type="ARBA" id="ARBA00023015"/>
    </source>
</evidence>
<keyword evidence="1" id="KW-0889">Transcription antitermination</keyword>
<dbReference type="GO" id="GO:0003746">
    <property type="term" value="F:translation elongation factor activity"/>
    <property type="evidence" value="ECO:0007669"/>
    <property type="project" value="UniProtKB-KW"/>
</dbReference>
<dbReference type="AlphaFoldDB" id="A0A0P8Z8G2"/>
<dbReference type="InterPro" id="IPR008991">
    <property type="entry name" value="Translation_prot_SH3-like_sf"/>
</dbReference>
<evidence type="ECO:0000313" key="6">
    <source>
        <dbReference type="Proteomes" id="UP000050349"/>
    </source>
</evidence>
<evidence type="ECO:0000259" key="4">
    <source>
        <dbReference type="SMART" id="SM00738"/>
    </source>
</evidence>
<dbReference type="Proteomes" id="UP000050349">
    <property type="component" value="Unassembled WGS sequence"/>
</dbReference>
<dbReference type="InterPro" id="IPR036735">
    <property type="entry name" value="NGN_dom_sf"/>
</dbReference>
<dbReference type="SUPFAM" id="SSF50104">
    <property type="entry name" value="Translation proteins SH3-like domain"/>
    <property type="match status" value="1"/>
</dbReference>
<comment type="caution">
    <text evidence="5">The sequence shown here is derived from an EMBL/GenBank/DDBJ whole genome shotgun (WGS) entry which is preliminary data.</text>
</comment>
<dbReference type="InterPro" id="IPR010215">
    <property type="entry name" value="Transcription_antiterm_RfaH"/>
</dbReference>
<protein>
    <submittedName>
        <fullName evidence="5">Transcription elongation factor/antiterminator RfaH</fullName>
    </submittedName>
</protein>
<dbReference type="EMBL" id="LJXB01000092">
    <property type="protein sequence ID" value="KPU52855.1"/>
    <property type="molecule type" value="Genomic_DNA"/>
</dbReference>
<dbReference type="GO" id="GO:0005829">
    <property type="term" value="C:cytosol"/>
    <property type="evidence" value="ECO:0007669"/>
    <property type="project" value="TreeGrafter"/>
</dbReference>
<sequence length="178" mass="19932">MSIHSASAVQATLPESLTSSAWYLVQCKASQDERAEINLVNQGYTCFRPTHRRERDLQGRRRIVRESLFPGYLFIQLGSGESWAPLRSTRGVLRIVSFGGKPLPVGDDLIAQLHERDSGAPVEARFACGERVRINEGPFVDVEAIFLAMEGEQRVLLLMTLLQREQKISMPLVGISKH</sequence>
<keyword evidence="5" id="KW-0251">Elongation factor</keyword>
<dbReference type="Gene3D" id="3.30.70.940">
    <property type="entry name" value="NusG, N-terminal domain"/>
    <property type="match status" value="1"/>
</dbReference>
<dbReference type="SMART" id="SM00738">
    <property type="entry name" value="NGN"/>
    <property type="match status" value="1"/>
</dbReference>
<evidence type="ECO:0000313" key="5">
    <source>
        <dbReference type="EMBL" id="KPU52855.1"/>
    </source>
</evidence>
<dbReference type="PANTHER" id="PTHR30265">
    <property type="entry name" value="RHO-INTERACTING TRANSCRIPTION TERMINATION FACTOR NUSG"/>
    <property type="match status" value="1"/>
</dbReference>
<dbReference type="PANTHER" id="PTHR30265:SF7">
    <property type="entry name" value="TRANSCRIPTION ANTITERMINATION PROTEIN RFAH"/>
    <property type="match status" value="1"/>
</dbReference>
<dbReference type="InterPro" id="IPR043425">
    <property type="entry name" value="NusG-like"/>
</dbReference>
<dbReference type="SUPFAM" id="SSF82679">
    <property type="entry name" value="N-utilization substance G protein NusG, N-terminal domain"/>
    <property type="match status" value="1"/>
</dbReference>
<dbReference type="NCBIfam" id="TIGR01955">
    <property type="entry name" value="RfaH"/>
    <property type="match status" value="1"/>
</dbReference>
<dbReference type="PATRIC" id="fig|294.162.peg.5643"/>
<dbReference type="CDD" id="cd09892">
    <property type="entry name" value="NGN_SP_RfaH"/>
    <property type="match status" value="1"/>
</dbReference>
<feature type="domain" description="NusG-like N-terminal" evidence="4">
    <location>
        <begin position="19"/>
        <end position="117"/>
    </location>
</feature>
<keyword evidence="5" id="KW-0648">Protein biosynthesis</keyword>
<proteinExistence type="predicted"/>
<evidence type="ECO:0000256" key="1">
    <source>
        <dbReference type="ARBA" id="ARBA00022814"/>
    </source>
</evidence>
<reference evidence="5 6" key="1">
    <citation type="submission" date="2015-09" db="EMBL/GenBank/DDBJ databases">
        <authorList>
            <person name="Jackson K.R."/>
            <person name="Lunt B.L."/>
            <person name="Fisher J.N.B."/>
            <person name="Gardner A.V."/>
            <person name="Bailey M.E."/>
            <person name="Deus L.M."/>
            <person name="Earl A.S."/>
            <person name="Gibby P.D."/>
            <person name="Hartmann K.A."/>
            <person name="Liu J.E."/>
            <person name="Manci A.M."/>
            <person name="Nielsen D.A."/>
            <person name="Solomon M.B."/>
            <person name="Breakwell D.P."/>
            <person name="Burnett S.H."/>
            <person name="Grose J.H."/>
        </authorList>
    </citation>
    <scope>NUCLEOTIDE SEQUENCE [LARGE SCALE GENOMIC DNA]</scope>
    <source>
        <strain evidence="5 6">S613</strain>
    </source>
</reference>
<keyword evidence="3" id="KW-0804">Transcription</keyword>
<name>A0A0P8Z8G2_PSEFL</name>
<gene>
    <name evidence="5" type="primary">rfaH</name>
    <name evidence="5" type="ORF">AN403_693</name>
</gene>
<dbReference type="GO" id="GO:0006354">
    <property type="term" value="P:DNA-templated transcription elongation"/>
    <property type="evidence" value="ECO:0007669"/>
    <property type="project" value="InterPro"/>
</dbReference>
<keyword evidence="2" id="KW-0805">Transcription regulation</keyword>